<feature type="region of interest" description="Disordered" evidence="3">
    <location>
        <begin position="95"/>
        <end position="121"/>
    </location>
</feature>
<evidence type="ECO:0000256" key="1">
    <source>
        <dbReference type="ARBA" id="ARBA00022676"/>
    </source>
</evidence>
<feature type="compositionally biased region" description="Basic residues" evidence="3">
    <location>
        <begin position="96"/>
        <end position="105"/>
    </location>
</feature>
<accession>A0ABY0F647</accession>
<evidence type="ECO:0000313" key="5">
    <source>
        <dbReference type="EMBL" id="RXR26833.1"/>
    </source>
</evidence>
<dbReference type="InterPro" id="IPR028098">
    <property type="entry name" value="Glyco_trans_4-like_N"/>
</dbReference>
<keyword evidence="2" id="KW-0808">Transferase</keyword>
<feature type="compositionally biased region" description="Polar residues" evidence="3">
    <location>
        <begin position="1"/>
        <end position="20"/>
    </location>
</feature>
<evidence type="ECO:0000256" key="3">
    <source>
        <dbReference type="SAM" id="MobiDB-lite"/>
    </source>
</evidence>
<comment type="caution">
    <text evidence="5">The sequence shown here is derived from an EMBL/GenBank/DDBJ whole genome shotgun (WGS) entry which is preliminary data.</text>
</comment>
<dbReference type="SUPFAM" id="SSF53756">
    <property type="entry name" value="UDP-Glycosyltransferase/glycogen phosphorylase"/>
    <property type="match status" value="1"/>
</dbReference>
<proteinExistence type="predicted"/>
<sequence>MILSTTGNPHTGTAPGSLTLATVGMGGPDARGSAAAPPPTARTTSTAAVASATVPAAPTTQVRRRRYQGVGRSLCSGGSVTSVLPSGPERWAKGRSYVRHPRRAGRPAADFTLTAGPSPEGAIPYADRMDTDPPDAARARGSVLWLSNETPDRDGQGGQRRQYFQIRALVRAGWSVHVMTLAGEQDDTTLREIATVERFAPFLHKRLPHPTRYFLARRRARSGRYDHVIVAHLESWALLRGAGRRLGVPVLVDVHNVMSPWLSRYGRTREAATFRQIEDRVLRDASAVSVCSPAELDRLPSGGSAQRIVAPHGIDESEWPPPPAAAPPPVVGMFGNWSWTPNTAGIAWFAKDVWPRVREAVPDAEWHVAGNGTPARFAEIEGFRGLGRVPALSDLTAVSRVVGVPVRAGVGAPVKLGEALATGRPVIATTDGASAHPGSPARVTNDTDEWVEWLVERLGPDPALADDEGRRTYRWAMDHLPWERTTAPIAAWLSENSTRSRP</sequence>
<dbReference type="CDD" id="cd03801">
    <property type="entry name" value="GT4_PimA-like"/>
    <property type="match status" value="1"/>
</dbReference>
<gene>
    <name evidence="5" type="ORF">EQW73_04930</name>
</gene>
<feature type="region of interest" description="Disordered" evidence="3">
    <location>
        <begin position="1"/>
        <end position="55"/>
    </location>
</feature>
<name>A0ABY0F647_9CELL</name>
<dbReference type="EMBL" id="SDJR01000003">
    <property type="protein sequence ID" value="RXR26833.1"/>
    <property type="molecule type" value="Genomic_DNA"/>
</dbReference>
<dbReference type="Gene3D" id="3.40.50.2000">
    <property type="entry name" value="Glycogen Phosphorylase B"/>
    <property type="match status" value="2"/>
</dbReference>
<feature type="compositionally biased region" description="Low complexity" evidence="3">
    <location>
        <begin position="41"/>
        <end position="55"/>
    </location>
</feature>
<feature type="domain" description="Glycosyltransferase subfamily 4-like N-terminal" evidence="4">
    <location>
        <begin position="157"/>
        <end position="317"/>
    </location>
</feature>
<organism evidence="5 6">
    <name type="scientific">Oerskovia turbata</name>
    <dbReference type="NCBI Taxonomy" id="1713"/>
    <lineage>
        <taxon>Bacteria</taxon>
        <taxon>Bacillati</taxon>
        <taxon>Actinomycetota</taxon>
        <taxon>Actinomycetes</taxon>
        <taxon>Micrococcales</taxon>
        <taxon>Cellulomonadaceae</taxon>
        <taxon>Oerskovia</taxon>
    </lineage>
</organism>
<evidence type="ECO:0000256" key="2">
    <source>
        <dbReference type="ARBA" id="ARBA00022679"/>
    </source>
</evidence>
<evidence type="ECO:0000259" key="4">
    <source>
        <dbReference type="Pfam" id="PF13439"/>
    </source>
</evidence>
<keyword evidence="1" id="KW-0328">Glycosyltransferase</keyword>
<evidence type="ECO:0000313" key="6">
    <source>
        <dbReference type="Proteomes" id="UP000290517"/>
    </source>
</evidence>
<dbReference type="Pfam" id="PF13439">
    <property type="entry name" value="Glyco_transf_4"/>
    <property type="match status" value="1"/>
</dbReference>
<dbReference type="Proteomes" id="UP000290517">
    <property type="component" value="Unassembled WGS sequence"/>
</dbReference>
<reference evidence="5 6" key="1">
    <citation type="submission" date="2019-01" db="EMBL/GenBank/DDBJ databases">
        <title>Oerskovia turbata Genome sequencing and assembly.</title>
        <authorList>
            <person name="Dou T."/>
        </authorList>
    </citation>
    <scope>NUCLEOTIDE SEQUENCE [LARGE SCALE GENOMIC DNA]</scope>
    <source>
        <strain evidence="5 6">JCM3160</strain>
    </source>
</reference>
<protein>
    <submittedName>
        <fullName evidence="5">Glycosyltransferase</fullName>
    </submittedName>
</protein>
<dbReference type="Pfam" id="PF13692">
    <property type="entry name" value="Glyco_trans_1_4"/>
    <property type="match status" value="1"/>
</dbReference>
<keyword evidence="6" id="KW-1185">Reference proteome</keyword>